<feature type="signal peptide" evidence="1">
    <location>
        <begin position="1"/>
        <end position="27"/>
    </location>
</feature>
<evidence type="ECO:0000259" key="2">
    <source>
        <dbReference type="Pfam" id="PF13577"/>
    </source>
</evidence>
<organism evidence="3 4">
    <name type="scientific">Endocarpon pusillum</name>
    <dbReference type="NCBI Taxonomy" id="364733"/>
    <lineage>
        <taxon>Eukaryota</taxon>
        <taxon>Fungi</taxon>
        <taxon>Dikarya</taxon>
        <taxon>Ascomycota</taxon>
        <taxon>Pezizomycotina</taxon>
        <taxon>Eurotiomycetes</taxon>
        <taxon>Chaetothyriomycetidae</taxon>
        <taxon>Verrucariales</taxon>
        <taxon>Verrucariaceae</taxon>
        <taxon>Endocarpon</taxon>
    </lineage>
</organism>
<dbReference type="Proteomes" id="UP000606974">
    <property type="component" value="Unassembled WGS sequence"/>
</dbReference>
<evidence type="ECO:0000313" key="3">
    <source>
        <dbReference type="EMBL" id="KAF7509784.1"/>
    </source>
</evidence>
<sequence>MKSLLSLAHSLPYAIPIFFILLNPVSATASTTCTLPPAPTSAPGVFPLSALPDYYYQPPADLSSADQLSIQVSESQIRNKLSFWSLAVDGKDFDGFDYLFTEDVLIDFSNPVGVVKGVANVKEAVRGAFEGFETHSLLGTQVIKVYGNNTCTASSLTYFTTNFYGTGDQEGKSAYTTGQFRDRWYQNEDGEWFITLRLTVFIDVVGDLEFH</sequence>
<feature type="domain" description="SnoaL-like" evidence="2">
    <location>
        <begin position="74"/>
        <end position="196"/>
    </location>
</feature>
<gene>
    <name evidence="3" type="ORF">GJ744_007479</name>
</gene>
<dbReference type="AlphaFoldDB" id="A0A8H7E443"/>
<dbReference type="InterPro" id="IPR032710">
    <property type="entry name" value="NTF2-like_dom_sf"/>
</dbReference>
<reference evidence="3" key="1">
    <citation type="submission" date="2020-02" db="EMBL/GenBank/DDBJ databases">
        <authorList>
            <person name="Palmer J.M."/>
        </authorList>
    </citation>
    <scope>NUCLEOTIDE SEQUENCE</scope>
    <source>
        <strain evidence="3">EPUS1.4</strain>
        <tissue evidence="3">Thallus</tissue>
    </source>
</reference>
<name>A0A8H7E443_9EURO</name>
<protein>
    <recommendedName>
        <fullName evidence="2">SnoaL-like domain-containing protein</fullName>
    </recommendedName>
</protein>
<dbReference type="SUPFAM" id="SSF54427">
    <property type="entry name" value="NTF2-like"/>
    <property type="match status" value="1"/>
</dbReference>
<keyword evidence="4" id="KW-1185">Reference proteome</keyword>
<keyword evidence="1" id="KW-0732">Signal</keyword>
<accession>A0A8H7E443</accession>
<dbReference type="Pfam" id="PF13577">
    <property type="entry name" value="SnoaL_4"/>
    <property type="match status" value="1"/>
</dbReference>
<evidence type="ECO:0000256" key="1">
    <source>
        <dbReference type="SAM" id="SignalP"/>
    </source>
</evidence>
<proteinExistence type="predicted"/>
<comment type="caution">
    <text evidence="3">The sequence shown here is derived from an EMBL/GenBank/DDBJ whole genome shotgun (WGS) entry which is preliminary data.</text>
</comment>
<dbReference type="Gene3D" id="3.10.450.50">
    <property type="match status" value="1"/>
</dbReference>
<feature type="chain" id="PRO_5034033948" description="SnoaL-like domain-containing protein" evidence="1">
    <location>
        <begin position="28"/>
        <end position="211"/>
    </location>
</feature>
<dbReference type="EMBL" id="JAACFV010000037">
    <property type="protein sequence ID" value="KAF7509784.1"/>
    <property type="molecule type" value="Genomic_DNA"/>
</dbReference>
<evidence type="ECO:0000313" key="4">
    <source>
        <dbReference type="Proteomes" id="UP000606974"/>
    </source>
</evidence>
<dbReference type="OrthoDB" id="2148716at2759"/>
<dbReference type="InterPro" id="IPR037401">
    <property type="entry name" value="SnoaL-like"/>
</dbReference>